<name>A0A1Q5ZY57_9SPHI</name>
<dbReference type="InterPro" id="IPR000172">
    <property type="entry name" value="GMC_OxRdtase_N"/>
</dbReference>
<evidence type="ECO:0000256" key="3">
    <source>
        <dbReference type="ARBA" id="ARBA00022630"/>
    </source>
</evidence>
<dbReference type="PROSITE" id="PS00624">
    <property type="entry name" value="GMC_OXRED_2"/>
    <property type="match status" value="1"/>
</dbReference>
<comment type="cofactor">
    <cofactor evidence="1 5">
        <name>FAD</name>
        <dbReference type="ChEBI" id="CHEBI:57692"/>
    </cofactor>
</comment>
<evidence type="ECO:0000256" key="1">
    <source>
        <dbReference type="ARBA" id="ARBA00001974"/>
    </source>
</evidence>
<organism evidence="9 10">
    <name type="scientific">Mucilaginibacter polytrichastri</name>
    <dbReference type="NCBI Taxonomy" id="1302689"/>
    <lineage>
        <taxon>Bacteria</taxon>
        <taxon>Pseudomonadati</taxon>
        <taxon>Bacteroidota</taxon>
        <taxon>Sphingobacteriia</taxon>
        <taxon>Sphingobacteriales</taxon>
        <taxon>Sphingobacteriaceae</taxon>
        <taxon>Mucilaginibacter</taxon>
    </lineage>
</organism>
<gene>
    <name evidence="9" type="ORF">RG47T_2162</name>
</gene>
<evidence type="ECO:0000256" key="5">
    <source>
        <dbReference type="PIRSR" id="PIRSR000137-2"/>
    </source>
</evidence>
<dbReference type="GO" id="GO:0016614">
    <property type="term" value="F:oxidoreductase activity, acting on CH-OH group of donors"/>
    <property type="evidence" value="ECO:0007669"/>
    <property type="project" value="InterPro"/>
</dbReference>
<evidence type="ECO:0000259" key="7">
    <source>
        <dbReference type="PROSITE" id="PS00623"/>
    </source>
</evidence>
<dbReference type="Gene3D" id="3.50.50.60">
    <property type="entry name" value="FAD/NAD(P)-binding domain"/>
    <property type="match status" value="1"/>
</dbReference>
<comment type="similarity">
    <text evidence="2 6">Belongs to the GMC oxidoreductase family.</text>
</comment>
<dbReference type="Gene3D" id="3.30.560.10">
    <property type="entry name" value="Glucose Oxidase, domain 3"/>
    <property type="match status" value="1"/>
</dbReference>
<dbReference type="InterPro" id="IPR007867">
    <property type="entry name" value="GMC_OxRtase_C"/>
</dbReference>
<dbReference type="OrthoDB" id="9785276at2"/>
<protein>
    <recommendedName>
        <fullName evidence="7 8">Glucose-methanol-choline oxidoreductase N-terminal domain-containing protein</fullName>
    </recommendedName>
</protein>
<keyword evidence="3 6" id="KW-0285">Flavoprotein</keyword>
<evidence type="ECO:0000256" key="2">
    <source>
        <dbReference type="ARBA" id="ARBA00010790"/>
    </source>
</evidence>
<dbReference type="PIRSF" id="PIRSF000137">
    <property type="entry name" value="Alcohol_oxidase"/>
    <property type="match status" value="1"/>
</dbReference>
<dbReference type="InterPro" id="IPR036188">
    <property type="entry name" value="FAD/NAD-bd_sf"/>
</dbReference>
<evidence type="ECO:0000313" key="10">
    <source>
        <dbReference type="Proteomes" id="UP000186720"/>
    </source>
</evidence>
<proteinExistence type="inferred from homology"/>
<feature type="binding site" evidence="5">
    <location>
        <position position="92"/>
    </location>
    <ligand>
        <name>FAD</name>
        <dbReference type="ChEBI" id="CHEBI:57692"/>
    </ligand>
</feature>
<dbReference type="PANTHER" id="PTHR11552">
    <property type="entry name" value="GLUCOSE-METHANOL-CHOLINE GMC OXIDOREDUCTASE"/>
    <property type="match status" value="1"/>
</dbReference>
<evidence type="ECO:0000313" key="9">
    <source>
        <dbReference type="EMBL" id="OKS86705.1"/>
    </source>
</evidence>
<dbReference type="Pfam" id="PF05199">
    <property type="entry name" value="GMC_oxred_C"/>
    <property type="match status" value="1"/>
</dbReference>
<comment type="caution">
    <text evidence="9">The sequence shown here is derived from an EMBL/GenBank/DDBJ whole genome shotgun (WGS) entry which is preliminary data.</text>
</comment>
<evidence type="ECO:0000256" key="6">
    <source>
        <dbReference type="RuleBase" id="RU003968"/>
    </source>
</evidence>
<evidence type="ECO:0000256" key="4">
    <source>
        <dbReference type="ARBA" id="ARBA00022827"/>
    </source>
</evidence>
<accession>A0A1Q5ZY57</accession>
<feature type="binding site" evidence="5">
    <location>
        <position position="227"/>
    </location>
    <ligand>
        <name>FAD</name>
        <dbReference type="ChEBI" id="CHEBI:57692"/>
    </ligand>
</feature>
<keyword evidence="4 5" id="KW-0274">FAD</keyword>
<dbReference type="SUPFAM" id="SSF54373">
    <property type="entry name" value="FAD-linked reductases, C-terminal domain"/>
    <property type="match status" value="1"/>
</dbReference>
<reference evidence="9 10" key="1">
    <citation type="submission" date="2016-11" db="EMBL/GenBank/DDBJ databases">
        <title>Whole Genome Sequencing of Mucilaginibacter polytrichastri RG4-7(T) isolated from the moss sample.</title>
        <authorList>
            <person name="Li Y."/>
        </authorList>
    </citation>
    <scope>NUCLEOTIDE SEQUENCE [LARGE SCALE GENOMIC DNA]</scope>
    <source>
        <strain evidence="9 10">RG4-7</strain>
    </source>
</reference>
<feature type="domain" description="Glucose-methanol-choline oxidoreductase N-terminal" evidence="7">
    <location>
        <begin position="90"/>
        <end position="113"/>
    </location>
</feature>
<dbReference type="PANTHER" id="PTHR11552:SF147">
    <property type="entry name" value="CHOLINE DEHYDROGENASE, MITOCHONDRIAL"/>
    <property type="match status" value="1"/>
</dbReference>
<dbReference type="STRING" id="1302689.RG47T_2162"/>
<evidence type="ECO:0000259" key="8">
    <source>
        <dbReference type="PROSITE" id="PS00624"/>
    </source>
</evidence>
<dbReference type="SUPFAM" id="SSF51905">
    <property type="entry name" value="FAD/NAD(P)-binding domain"/>
    <property type="match status" value="1"/>
</dbReference>
<feature type="binding site" evidence="5">
    <location>
        <begin position="100"/>
        <end position="103"/>
    </location>
    <ligand>
        <name>FAD</name>
        <dbReference type="ChEBI" id="CHEBI:57692"/>
    </ligand>
</feature>
<dbReference type="RefSeq" id="WP_074489380.1">
    <property type="nucleotide sequence ID" value="NZ_FPAM01000004.1"/>
</dbReference>
<dbReference type="GO" id="GO:0050660">
    <property type="term" value="F:flavin adenine dinucleotide binding"/>
    <property type="evidence" value="ECO:0007669"/>
    <property type="project" value="InterPro"/>
</dbReference>
<feature type="domain" description="Glucose-methanol-choline oxidoreductase N-terminal" evidence="8">
    <location>
        <begin position="262"/>
        <end position="276"/>
    </location>
</feature>
<dbReference type="AlphaFoldDB" id="A0A1Q5ZY57"/>
<dbReference type="Proteomes" id="UP000186720">
    <property type="component" value="Unassembled WGS sequence"/>
</dbReference>
<dbReference type="Pfam" id="PF00732">
    <property type="entry name" value="GMC_oxred_N"/>
    <property type="match status" value="1"/>
</dbReference>
<keyword evidence="10" id="KW-1185">Reference proteome</keyword>
<sequence>MENIKDKTGQDHYDYIIVGGGSAGSVIARRLADNLNAKILLLEAGESGEGIATVETPHRWVENIGSKIDYLYKYHPAPAVNNRLIYAPRGKVLGGSGSINAMVWARGNRKDYDGWADAGNKGWDYQSVLPLFKKIEDWELGETEFHGVGGPIHIENTKELHFFDKAFIDAGRSYGMPALADTNAPEPEGVGPMSMNIKDGKRCSPFLGYLKPVMNKANLTVLTGAKVLHLNFDGKRCIGLTYLKDDSNIVATASTEVILSAGAFETPRILMLSGIGNAEDLNALGIESRVNLPGVGKNLQEHPLASVIYQVNQPVGQFTENLGGTDLYWKSSPNLDKPDLMLLTMRMPLPTAEIAAQHPVPENSLSVFVTLVDVKSRGYVKMTSSAHDADLEIQPNLLQETEDLEALTSGIELCMNLAAQPGLKNVISKWVSPPKSLNREEIKSYLRDACAHYFHPVGTCAMGNGEDAVVNNKLLVHGTDGLRIADASVMPQITTANTNAPTIMIAEFAAELILGKR</sequence>
<feature type="binding site" evidence="5">
    <location>
        <position position="453"/>
    </location>
    <ligand>
        <name>substrate</name>
    </ligand>
</feature>
<dbReference type="EMBL" id="MPPL01000001">
    <property type="protein sequence ID" value="OKS86705.1"/>
    <property type="molecule type" value="Genomic_DNA"/>
</dbReference>
<dbReference type="InterPro" id="IPR012132">
    <property type="entry name" value="GMC_OxRdtase"/>
</dbReference>
<dbReference type="PROSITE" id="PS00623">
    <property type="entry name" value="GMC_OXRED_1"/>
    <property type="match status" value="1"/>
</dbReference>